<evidence type="ECO:0008006" key="4">
    <source>
        <dbReference type="Google" id="ProtNLM"/>
    </source>
</evidence>
<dbReference type="EMBL" id="MKQR01000028">
    <property type="protein sequence ID" value="OLR89871.1"/>
    <property type="molecule type" value="Genomic_DNA"/>
</dbReference>
<feature type="transmembrane region" description="Helical" evidence="1">
    <location>
        <begin position="12"/>
        <end position="34"/>
    </location>
</feature>
<protein>
    <recommendedName>
        <fullName evidence="4">Integral membrane protein</fullName>
    </recommendedName>
</protein>
<name>A0A1Q9LCW2_9PSEU</name>
<keyword evidence="3" id="KW-1185">Reference proteome</keyword>
<dbReference type="Proteomes" id="UP000186040">
    <property type="component" value="Unassembled WGS sequence"/>
</dbReference>
<sequence length="63" mass="6630">MTAPARRSRAFTAGLVLFAVGLLAVVAIFVLAALGGQAPWLWAVSMLLPLGLVVAVVDTVRRR</sequence>
<gene>
    <name evidence="2" type="ORF">BJP25_02335</name>
</gene>
<keyword evidence="1" id="KW-1133">Transmembrane helix</keyword>
<proteinExistence type="predicted"/>
<dbReference type="AlphaFoldDB" id="A0A1Q9LCW2"/>
<evidence type="ECO:0000313" key="3">
    <source>
        <dbReference type="Proteomes" id="UP000186040"/>
    </source>
</evidence>
<keyword evidence="1" id="KW-0812">Transmembrane</keyword>
<comment type="caution">
    <text evidence="2">The sequence shown here is derived from an EMBL/GenBank/DDBJ whole genome shotgun (WGS) entry which is preliminary data.</text>
</comment>
<accession>A0A1Q9LCW2</accession>
<evidence type="ECO:0000313" key="2">
    <source>
        <dbReference type="EMBL" id="OLR89871.1"/>
    </source>
</evidence>
<evidence type="ECO:0000256" key="1">
    <source>
        <dbReference type="SAM" id="Phobius"/>
    </source>
</evidence>
<feature type="transmembrane region" description="Helical" evidence="1">
    <location>
        <begin position="40"/>
        <end position="60"/>
    </location>
</feature>
<dbReference type="RefSeq" id="WP_075978078.1">
    <property type="nucleotide sequence ID" value="NZ_MKQR01000028.1"/>
</dbReference>
<keyword evidence="1" id="KW-0472">Membrane</keyword>
<reference evidence="2 3" key="1">
    <citation type="submission" date="2016-10" db="EMBL/GenBank/DDBJ databases">
        <title>The Draft Genome Sequence of Actinokineospora bangkokensis 44EHWT reveals the biosynthetic pathway of antifungal compounds Thailandins with unusual extender unit butylmalonyl-CoA.</title>
        <authorList>
            <person name="Greule A."/>
            <person name="Intra B."/>
            <person name="Flemming S."/>
            <person name="Rommel M.G."/>
            <person name="Panbangred W."/>
            <person name="Bechthold A."/>
        </authorList>
    </citation>
    <scope>NUCLEOTIDE SEQUENCE [LARGE SCALE GENOMIC DNA]</scope>
    <source>
        <strain evidence="2 3">44EHW</strain>
    </source>
</reference>
<organism evidence="2 3">
    <name type="scientific">Actinokineospora bangkokensis</name>
    <dbReference type="NCBI Taxonomy" id="1193682"/>
    <lineage>
        <taxon>Bacteria</taxon>
        <taxon>Bacillati</taxon>
        <taxon>Actinomycetota</taxon>
        <taxon>Actinomycetes</taxon>
        <taxon>Pseudonocardiales</taxon>
        <taxon>Pseudonocardiaceae</taxon>
        <taxon>Actinokineospora</taxon>
    </lineage>
</organism>